<dbReference type="PRINTS" id="PR00081">
    <property type="entry name" value="GDHRDH"/>
</dbReference>
<dbReference type="STRING" id="449.LHA_0505"/>
<dbReference type="InterPro" id="IPR002347">
    <property type="entry name" value="SDR_fam"/>
</dbReference>
<dbReference type="OrthoDB" id="9810734at2"/>
<evidence type="ECO:0000313" key="1">
    <source>
        <dbReference type="EMBL" id="CEK09600.1"/>
    </source>
</evidence>
<dbReference type="InterPro" id="IPR036291">
    <property type="entry name" value="NAD(P)-bd_dom_sf"/>
</dbReference>
<gene>
    <name evidence="1" type="ORF">LHA_0505</name>
</gene>
<dbReference type="Gene3D" id="3.40.50.720">
    <property type="entry name" value="NAD(P)-binding Rossmann-like Domain"/>
    <property type="match status" value="1"/>
</dbReference>
<protein>
    <submittedName>
        <fullName evidence="1">Putative Acetoacetyl-CoA reductase</fullName>
        <ecNumber evidence="1">1.1.1.36</ecNumber>
    </submittedName>
</protein>
<dbReference type="EMBL" id="LN681225">
    <property type="protein sequence ID" value="CEK09600.1"/>
    <property type="molecule type" value="Genomic_DNA"/>
</dbReference>
<proteinExistence type="predicted"/>
<dbReference type="PANTHER" id="PTHR45458:SF1">
    <property type="entry name" value="SHORT CHAIN DEHYDROGENASE"/>
    <property type="match status" value="1"/>
</dbReference>
<dbReference type="PANTHER" id="PTHR45458">
    <property type="entry name" value="SHORT-CHAIN DEHYDROGENASE/REDUCTASE SDR"/>
    <property type="match status" value="1"/>
</dbReference>
<dbReference type="Proteomes" id="UP000032803">
    <property type="component" value="Chromosome I"/>
</dbReference>
<dbReference type="PATRIC" id="fig|449.7.peg.2611"/>
<dbReference type="GO" id="GO:0018454">
    <property type="term" value="F:acetoacetyl-CoA reductase activity"/>
    <property type="evidence" value="ECO:0007669"/>
    <property type="project" value="UniProtKB-EC"/>
</dbReference>
<accession>A0A0A8ULA0</accession>
<organism evidence="1 2">
    <name type="scientific">Legionella hackeliae</name>
    <dbReference type="NCBI Taxonomy" id="449"/>
    <lineage>
        <taxon>Bacteria</taxon>
        <taxon>Pseudomonadati</taxon>
        <taxon>Pseudomonadota</taxon>
        <taxon>Gammaproteobacteria</taxon>
        <taxon>Legionellales</taxon>
        <taxon>Legionellaceae</taxon>
        <taxon>Legionella</taxon>
    </lineage>
</organism>
<dbReference type="SUPFAM" id="SSF51735">
    <property type="entry name" value="NAD(P)-binding Rossmann-fold domains"/>
    <property type="match status" value="1"/>
</dbReference>
<dbReference type="RefSeq" id="WP_045105114.1">
    <property type="nucleotide sequence ID" value="NZ_LN681225.1"/>
</dbReference>
<keyword evidence="1" id="KW-0560">Oxidoreductase</keyword>
<dbReference type="Pfam" id="PF00106">
    <property type="entry name" value="adh_short"/>
    <property type="match status" value="1"/>
</dbReference>
<dbReference type="InterPro" id="IPR052184">
    <property type="entry name" value="SDR_enzymes"/>
</dbReference>
<sequence>MDYQSLKAVGTAVVIGGNRGIGLGFVKEYLTAGYCVYATYREQSNQDELLALKKIYSNNLLLISLDVRDKQAIAYLSEEIKGFIDVLILNAGIIRCPSGSHSLIETEEQLRETMEVNTFAHDNIMRALFSKLLHANSCAVYISSTLSSTADNLKGRFGSYRASKAAGNILMQTWNIELASIWLNEGNPLGNRPCAFPISPGLVQTDMGGGRGELTVKQSVSQMISVIEKVREHKHCSLYLYDGSILQSYPEPLIASEQTA</sequence>
<dbReference type="AlphaFoldDB" id="A0A0A8ULA0"/>
<reference evidence="2" key="1">
    <citation type="submission" date="2014-09" db="EMBL/GenBank/DDBJ databases">
        <authorList>
            <person name="Gomez-Valero L."/>
        </authorList>
    </citation>
    <scope>NUCLEOTIDE SEQUENCE [LARGE SCALE GENOMIC DNA]</scope>
    <source>
        <strain evidence="2">ATCC35250</strain>
    </source>
</reference>
<evidence type="ECO:0000313" key="2">
    <source>
        <dbReference type="Proteomes" id="UP000032803"/>
    </source>
</evidence>
<keyword evidence="2" id="KW-1185">Reference proteome</keyword>
<name>A0A0A8ULA0_LEGHA</name>
<dbReference type="KEGG" id="lha:LHA_0505"/>
<dbReference type="EC" id="1.1.1.36" evidence="1"/>
<dbReference type="HOGENOM" id="CLU_010194_9_1_6"/>